<dbReference type="Proteomes" id="UP000292958">
    <property type="component" value="Unassembled WGS sequence"/>
</dbReference>
<dbReference type="GO" id="GO:0006269">
    <property type="term" value="P:DNA replication, synthesis of primer"/>
    <property type="evidence" value="ECO:0007669"/>
    <property type="project" value="TreeGrafter"/>
</dbReference>
<keyword evidence="6" id="KW-1185">Reference proteome</keyword>
<evidence type="ECO:0000256" key="2">
    <source>
        <dbReference type="ARBA" id="ARBA00022771"/>
    </source>
</evidence>
<reference evidence="5 6" key="1">
    <citation type="submission" date="2019-02" db="EMBL/GenBank/DDBJ databases">
        <title>Genomic Encyclopedia of Archaeal and Bacterial Type Strains, Phase II (KMG-II): from individual species to whole genera.</title>
        <authorList>
            <person name="Goeker M."/>
        </authorList>
    </citation>
    <scope>NUCLEOTIDE SEQUENCE [LARGE SCALE GENOMIC DNA]</scope>
    <source>
        <strain evidence="5 6">DSM 18101</strain>
    </source>
</reference>
<comment type="caution">
    <text evidence="5">The sequence shown here is derived from an EMBL/GenBank/DDBJ whole genome shotgun (WGS) entry which is preliminary data.</text>
</comment>
<evidence type="ECO:0000313" key="6">
    <source>
        <dbReference type="Proteomes" id="UP000292958"/>
    </source>
</evidence>
<evidence type="ECO:0000256" key="1">
    <source>
        <dbReference type="ARBA" id="ARBA00022723"/>
    </source>
</evidence>
<dbReference type="EMBL" id="SHKW01000001">
    <property type="protein sequence ID" value="RZU43460.1"/>
    <property type="molecule type" value="Genomic_DNA"/>
</dbReference>
<keyword evidence="2" id="KW-0863">Zinc-finger</keyword>
<dbReference type="PANTHER" id="PTHR30313">
    <property type="entry name" value="DNA PRIMASE"/>
    <property type="match status" value="1"/>
</dbReference>
<dbReference type="OrthoDB" id="9803773at2"/>
<accession>A0A4Q7Z006</accession>
<dbReference type="SUPFAM" id="SSF57783">
    <property type="entry name" value="Zinc beta-ribbon"/>
    <property type="match status" value="1"/>
</dbReference>
<dbReference type="Gene3D" id="3.90.580.10">
    <property type="entry name" value="Zinc finger, CHC2-type domain"/>
    <property type="match status" value="1"/>
</dbReference>
<dbReference type="GO" id="GO:0003677">
    <property type="term" value="F:DNA binding"/>
    <property type="evidence" value="ECO:0007669"/>
    <property type="project" value="InterPro"/>
</dbReference>
<feature type="domain" description="Zinc finger CHC2-type" evidence="4">
    <location>
        <begin position="40"/>
        <end position="95"/>
    </location>
</feature>
<dbReference type="InterPro" id="IPR050219">
    <property type="entry name" value="DnaG_primase"/>
</dbReference>
<dbReference type="InterPro" id="IPR036977">
    <property type="entry name" value="DNA_primase_Znf_CHC2"/>
</dbReference>
<evidence type="ECO:0000259" key="4">
    <source>
        <dbReference type="SMART" id="SM00400"/>
    </source>
</evidence>
<dbReference type="GO" id="GO:0003899">
    <property type="term" value="F:DNA-directed RNA polymerase activity"/>
    <property type="evidence" value="ECO:0007669"/>
    <property type="project" value="InterPro"/>
</dbReference>
<dbReference type="InterPro" id="IPR002694">
    <property type="entry name" value="Znf_CHC2"/>
</dbReference>
<dbReference type="PANTHER" id="PTHR30313:SF2">
    <property type="entry name" value="DNA PRIMASE"/>
    <property type="match status" value="1"/>
</dbReference>
<dbReference type="AlphaFoldDB" id="A0A4Q7Z006"/>
<organism evidence="5 6">
    <name type="scientific">Edaphobacter modestus</name>
    <dbReference type="NCBI Taxonomy" id="388466"/>
    <lineage>
        <taxon>Bacteria</taxon>
        <taxon>Pseudomonadati</taxon>
        <taxon>Acidobacteriota</taxon>
        <taxon>Terriglobia</taxon>
        <taxon>Terriglobales</taxon>
        <taxon>Acidobacteriaceae</taxon>
        <taxon>Edaphobacter</taxon>
    </lineage>
</organism>
<proteinExistence type="predicted"/>
<evidence type="ECO:0000313" key="5">
    <source>
        <dbReference type="EMBL" id="RZU43460.1"/>
    </source>
</evidence>
<keyword evidence="3" id="KW-0862">Zinc</keyword>
<keyword evidence="1" id="KW-0479">Metal-binding</keyword>
<name>A0A4Q7Z006_9BACT</name>
<sequence length="100" mass="11236">MKTSVTWHARRPAFNKSLLPPAASFYQREGLKLIGRGVWRSALCPFHPDRHPSLRLNVRTGAFRCFVCDARGGDVLAFHRLRTGMGFVEAAKVLGAWEGR</sequence>
<evidence type="ECO:0000256" key="3">
    <source>
        <dbReference type="ARBA" id="ARBA00022833"/>
    </source>
</evidence>
<dbReference type="SMART" id="SM00400">
    <property type="entry name" value="ZnF_CHCC"/>
    <property type="match status" value="1"/>
</dbReference>
<dbReference type="GO" id="GO:0005737">
    <property type="term" value="C:cytoplasm"/>
    <property type="evidence" value="ECO:0007669"/>
    <property type="project" value="TreeGrafter"/>
</dbReference>
<dbReference type="Pfam" id="PF01807">
    <property type="entry name" value="Zn_ribbon_DnaG"/>
    <property type="match status" value="1"/>
</dbReference>
<protein>
    <submittedName>
        <fullName evidence="5">CHC2-type zinc finger protein</fullName>
    </submittedName>
</protein>
<gene>
    <name evidence="5" type="ORF">BDD14_5124</name>
</gene>
<dbReference type="GO" id="GO:0008270">
    <property type="term" value="F:zinc ion binding"/>
    <property type="evidence" value="ECO:0007669"/>
    <property type="project" value="UniProtKB-KW"/>
</dbReference>
<dbReference type="RefSeq" id="WP_130422046.1">
    <property type="nucleotide sequence ID" value="NZ_SHKW01000001.1"/>
</dbReference>